<dbReference type="Proteomes" id="UP000031552">
    <property type="component" value="Unassembled WGS sequence"/>
</dbReference>
<evidence type="ECO:0000256" key="1">
    <source>
        <dbReference type="SAM" id="MobiDB-lite"/>
    </source>
</evidence>
<reference evidence="2" key="1">
    <citation type="submission" date="2013-12" db="EMBL/GenBank/DDBJ databases">
        <authorList>
            <person name="Linke B."/>
        </authorList>
    </citation>
    <scope>NUCLEOTIDE SEQUENCE [LARGE SCALE GENOMIC DNA]</scope>
    <source>
        <strain evidence="2">CRIB-18</strain>
    </source>
</reference>
<reference evidence="2" key="2">
    <citation type="submission" date="2014-09" db="EMBL/GenBank/DDBJ databases">
        <title>Criblamydia sequanensis harbors a mega-plasmid encoding arsenite resistance.</title>
        <authorList>
            <person name="Bertelli C."/>
            <person name="Goesmann A."/>
            <person name="Greub G."/>
        </authorList>
    </citation>
    <scope>NUCLEOTIDE SEQUENCE [LARGE SCALE GENOMIC DNA]</scope>
    <source>
        <strain evidence="2">CRIB-18</strain>
    </source>
</reference>
<dbReference type="STRING" id="1437425.CSEC_1703"/>
<organism evidence="2 3">
    <name type="scientific">Candidatus Criblamydia sequanensis CRIB-18</name>
    <dbReference type="NCBI Taxonomy" id="1437425"/>
    <lineage>
        <taxon>Bacteria</taxon>
        <taxon>Pseudomonadati</taxon>
        <taxon>Chlamydiota</taxon>
        <taxon>Chlamydiia</taxon>
        <taxon>Parachlamydiales</taxon>
        <taxon>Candidatus Criblamydiaceae</taxon>
        <taxon>Candidatus Criblamydia</taxon>
    </lineage>
</organism>
<protein>
    <submittedName>
        <fullName evidence="2">Uncharacterized protein</fullName>
    </submittedName>
</protein>
<sequence>MNNNLINTNIIKVIPIDPNTPGLEVTLSSKKRTMYLSIDFNNNVHVPQGEADRKINEARIQLQAVLQDEINVRGRELIWKKGANTSKTVLTDSLFKLRLSGKDYTPLTKDLQVLTLRKGHAFGLSPITSPLRLTNDKVIEVLDRIQRVGLSKRYEEVLKKGQQTEKRDMNLGNKSVSLVNENEAAEALGVNLQGNQAEAPKNWFLGLIGRIGSFIKGVFCKIADFFKSFFKKNEIKEEKTTLPGQIDQENPSAEEDAPPEGENDNDGFNTFVKH</sequence>
<dbReference type="EMBL" id="CCEJ010000008">
    <property type="protein sequence ID" value="CDR34515.1"/>
    <property type="molecule type" value="Genomic_DNA"/>
</dbReference>
<evidence type="ECO:0000313" key="2">
    <source>
        <dbReference type="EMBL" id="CDR34515.1"/>
    </source>
</evidence>
<comment type="caution">
    <text evidence="2">The sequence shown here is derived from an EMBL/GenBank/DDBJ whole genome shotgun (WGS) entry which is preliminary data.</text>
</comment>
<keyword evidence="3" id="KW-1185">Reference proteome</keyword>
<gene>
    <name evidence="2" type="ORF">CSEC_1703</name>
</gene>
<dbReference type="RefSeq" id="WP_041018044.1">
    <property type="nucleotide sequence ID" value="NZ_CCEJ010000008.1"/>
</dbReference>
<dbReference type="AlphaFoldDB" id="A0A090D2B7"/>
<name>A0A090D2B7_9BACT</name>
<proteinExistence type="predicted"/>
<accession>A0A090D2B7</accession>
<evidence type="ECO:0000313" key="3">
    <source>
        <dbReference type="Proteomes" id="UP000031552"/>
    </source>
</evidence>
<feature type="compositionally biased region" description="Acidic residues" evidence="1">
    <location>
        <begin position="252"/>
        <end position="265"/>
    </location>
</feature>
<feature type="region of interest" description="Disordered" evidence="1">
    <location>
        <begin position="238"/>
        <end position="274"/>
    </location>
</feature>